<keyword evidence="1" id="KW-0732">Signal</keyword>
<evidence type="ECO:0000256" key="1">
    <source>
        <dbReference type="SAM" id="SignalP"/>
    </source>
</evidence>
<gene>
    <name evidence="2" type="ORF">EZ444_26790</name>
    <name evidence="3" type="ORF">FBD94_00305</name>
</gene>
<dbReference type="Proteomes" id="UP000309594">
    <property type="component" value="Unassembled WGS sequence"/>
</dbReference>
<reference evidence="2 4" key="1">
    <citation type="submission" date="2019-02" db="EMBL/GenBank/DDBJ databases">
        <title>Pedobacter sp. RP-3-8 sp. nov., isolated from Arctic soil.</title>
        <authorList>
            <person name="Dahal R.H."/>
        </authorList>
    </citation>
    <scope>NUCLEOTIDE SEQUENCE [LARGE SCALE GENOMIC DNA]</scope>
    <source>
        <strain evidence="2 4">RP-3-8</strain>
    </source>
</reference>
<reference evidence="3 5" key="2">
    <citation type="submission" date="2019-04" db="EMBL/GenBank/DDBJ databases">
        <title>Pedobacter sp. RP-1-16 sp. nov., isolated from Arctic soil.</title>
        <authorList>
            <person name="Dahal R.H."/>
            <person name="Kim D.-U."/>
        </authorList>
    </citation>
    <scope>NUCLEOTIDE SEQUENCE [LARGE SCALE GENOMIC DNA]</scope>
    <source>
        <strain evidence="3 5">RP-1-16</strain>
    </source>
</reference>
<dbReference type="OrthoDB" id="766356at2"/>
<name>A0A4R0M7S9_9SPHI</name>
<dbReference type="Proteomes" id="UP000291117">
    <property type="component" value="Unassembled WGS sequence"/>
</dbReference>
<accession>A0A4R0M7S9</accession>
<dbReference type="AlphaFoldDB" id="A0A4R0M7S9"/>
<dbReference type="EMBL" id="SWDX01000001">
    <property type="protein sequence ID" value="TKC65038.1"/>
    <property type="molecule type" value="Genomic_DNA"/>
</dbReference>
<dbReference type="RefSeq" id="WP_131612973.1">
    <property type="nucleotide sequence ID" value="NZ_SJSM01000044.1"/>
</dbReference>
<evidence type="ECO:0000313" key="5">
    <source>
        <dbReference type="Proteomes" id="UP000309594"/>
    </source>
</evidence>
<dbReference type="PROSITE" id="PS51257">
    <property type="entry name" value="PROKAR_LIPOPROTEIN"/>
    <property type="match status" value="1"/>
</dbReference>
<evidence type="ECO:0000313" key="3">
    <source>
        <dbReference type="EMBL" id="TKC65038.1"/>
    </source>
</evidence>
<evidence type="ECO:0000313" key="2">
    <source>
        <dbReference type="EMBL" id="TCC82119.1"/>
    </source>
</evidence>
<feature type="signal peptide" evidence="1">
    <location>
        <begin position="1"/>
        <end position="22"/>
    </location>
</feature>
<protein>
    <recommendedName>
        <fullName evidence="6">Lipocalin-like domain-containing protein</fullName>
    </recommendedName>
</protein>
<evidence type="ECO:0000313" key="4">
    <source>
        <dbReference type="Proteomes" id="UP000291117"/>
    </source>
</evidence>
<evidence type="ECO:0008006" key="6">
    <source>
        <dbReference type="Google" id="ProtNLM"/>
    </source>
</evidence>
<dbReference type="EMBL" id="SJSM01000044">
    <property type="protein sequence ID" value="TCC82119.1"/>
    <property type="molecule type" value="Genomic_DNA"/>
</dbReference>
<accession>A0A4U1GLB6</accession>
<sequence>MKKQITFAVALLLIIASITSCKKDEGTKLRDNVVGRWQVAKVETTVAGSTTVTYTGGPTDYFEFRNNEANEVVISFNGINTTGIYYVLVGEHINITYNGKLRVAQITTGTANKLEFTANVEGATPQTTEKYYLTR</sequence>
<feature type="chain" id="PRO_5040597725" description="Lipocalin-like domain-containing protein" evidence="1">
    <location>
        <begin position="23"/>
        <end position="135"/>
    </location>
</feature>
<comment type="caution">
    <text evidence="2">The sequence shown here is derived from an EMBL/GenBank/DDBJ whole genome shotgun (WGS) entry which is preliminary data.</text>
</comment>
<organism evidence="2 4">
    <name type="scientific">Pedobacter hiemivivus</name>
    <dbReference type="NCBI Taxonomy" id="2530454"/>
    <lineage>
        <taxon>Bacteria</taxon>
        <taxon>Pseudomonadati</taxon>
        <taxon>Bacteroidota</taxon>
        <taxon>Sphingobacteriia</taxon>
        <taxon>Sphingobacteriales</taxon>
        <taxon>Sphingobacteriaceae</taxon>
        <taxon>Pedobacter</taxon>
    </lineage>
</organism>
<proteinExistence type="predicted"/>
<keyword evidence="4" id="KW-1185">Reference proteome</keyword>